<dbReference type="GO" id="GO:0004497">
    <property type="term" value="F:monooxygenase activity"/>
    <property type="evidence" value="ECO:0007669"/>
    <property type="project" value="UniProtKB-KW"/>
</dbReference>
<dbReference type="PRINTS" id="PR00463">
    <property type="entry name" value="EP450I"/>
</dbReference>
<dbReference type="Pfam" id="PF00067">
    <property type="entry name" value="p450"/>
    <property type="match status" value="1"/>
</dbReference>
<evidence type="ECO:0000256" key="6">
    <source>
        <dbReference type="RuleBase" id="RU000461"/>
    </source>
</evidence>
<dbReference type="InterPro" id="IPR002401">
    <property type="entry name" value="Cyt_P450_E_grp-I"/>
</dbReference>
<dbReference type="GO" id="GO:0016705">
    <property type="term" value="F:oxidoreductase activity, acting on paired donors, with incorporation or reduction of molecular oxygen"/>
    <property type="evidence" value="ECO:0007669"/>
    <property type="project" value="InterPro"/>
</dbReference>
<dbReference type="CDD" id="cd11061">
    <property type="entry name" value="CYP67-like"/>
    <property type="match status" value="1"/>
</dbReference>
<name>A0A439CPB9_9PEZI</name>
<dbReference type="GO" id="GO:0020037">
    <property type="term" value="F:heme binding"/>
    <property type="evidence" value="ECO:0007669"/>
    <property type="project" value="InterPro"/>
</dbReference>
<protein>
    <submittedName>
        <fullName evidence="7">Uncharacterized protein</fullName>
    </submittedName>
</protein>
<evidence type="ECO:0000313" key="7">
    <source>
        <dbReference type="EMBL" id="RWA03991.1"/>
    </source>
</evidence>
<dbReference type="STRING" id="363999.A0A439CPB9"/>
<evidence type="ECO:0000256" key="4">
    <source>
        <dbReference type="ARBA" id="ARBA00023004"/>
    </source>
</evidence>
<keyword evidence="6" id="KW-0560">Oxidoreductase</keyword>
<dbReference type="PROSITE" id="PS00086">
    <property type="entry name" value="CYTOCHROME_P450"/>
    <property type="match status" value="1"/>
</dbReference>
<dbReference type="PRINTS" id="PR00385">
    <property type="entry name" value="P450"/>
</dbReference>
<reference evidence="7 8" key="1">
    <citation type="submission" date="2018-12" db="EMBL/GenBank/DDBJ databases">
        <title>Draft genome sequence of Xylaria grammica IHI A82.</title>
        <authorList>
            <person name="Buettner E."/>
            <person name="Kellner H."/>
        </authorList>
    </citation>
    <scope>NUCLEOTIDE SEQUENCE [LARGE SCALE GENOMIC DNA]</scope>
    <source>
        <strain evidence="7 8">IHI A82</strain>
    </source>
</reference>
<evidence type="ECO:0000313" key="8">
    <source>
        <dbReference type="Proteomes" id="UP000286045"/>
    </source>
</evidence>
<proteinExistence type="inferred from homology"/>
<keyword evidence="2 5" id="KW-0349">Heme</keyword>
<accession>A0A439CPB9</accession>
<comment type="similarity">
    <text evidence="6">Belongs to the cytochrome P450 family.</text>
</comment>
<gene>
    <name evidence="7" type="ORF">EKO27_g11120</name>
</gene>
<dbReference type="GO" id="GO:0005506">
    <property type="term" value="F:iron ion binding"/>
    <property type="evidence" value="ECO:0007669"/>
    <property type="project" value="InterPro"/>
</dbReference>
<dbReference type="InterPro" id="IPR017972">
    <property type="entry name" value="Cyt_P450_CS"/>
</dbReference>
<dbReference type="Gene3D" id="1.10.630.10">
    <property type="entry name" value="Cytochrome P450"/>
    <property type="match status" value="1"/>
</dbReference>
<keyword evidence="4 5" id="KW-0408">Iron</keyword>
<dbReference type="InterPro" id="IPR050121">
    <property type="entry name" value="Cytochrome_P450_monoxygenase"/>
</dbReference>
<feature type="binding site" description="axial binding residue" evidence="5">
    <location>
        <position position="425"/>
    </location>
    <ligand>
        <name>heme</name>
        <dbReference type="ChEBI" id="CHEBI:30413"/>
    </ligand>
    <ligandPart>
        <name>Fe</name>
        <dbReference type="ChEBI" id="CHEBI:18248"/>
    </ligandPart>
</feature>
<evidence type="ECO:0000256" key="2">
    <source>
        <dbReference type="ARBA" id="ARBA00022617"/>
    </source>
</evidence>
<dbReference type="InterPro" id="IPR001128">
    <property type="entry name" value="Cyt_P450"/>
</dbReference>
<dbReference type="EMBL" id="RYZI01000654">
    <property type="protein sequence ID" value="RWA03991.1"/>
    <property type="molecule type" value="Genomic_DNA"/>
</dbReference>
<keyword evidence="8" id="KW-1185">Reference proteome</keyword>
<dbReference type="PANTHER" id="PTHR24305:SF172">
    <property type="entry name" value="P450, PUTATIVE (EUROFUNG)-RELATED"/>
    <property type="match status" value="1"/>
</dbReference>
<dbReference type="AlphaFoldDB" id="A0A439CPB9"/>
<evidence type="ECO:0000256" key="3">
    <source>
        <dbReference type="ARBA" id="ARBA00022723"/>
    </source>
</evidence>
<evidence type="ECO:0000256" key="5">
    <source>
        <dbReference type="PIRSR" id="PIRSR602401-1"/>
    </source>
</evidence>
<keyword evidence="3 5" id="KW-0479">Metal-binding</keyword>
<dbReference type="Proteomes" id="UP000286045">
    <property type="component" value="Unassembled WGS sequence"/>
</dbReference>
<dbReference type="PANTHER" id="PTHR24305">
    <property type="entry name" value="CYTOCHROME P450"/>
    <property type="match status" value="1"/>
</dbReference>
<comment type="caution">
    <text evidence="7">The sequence shown here is derived from an EMBL/GenBank/DDBJ whole genome shotgun (WGS) entry which is preliminary data.</text>
</comment>
<keyword evidence="6" id="KW-0503">Monooxygenase</keyword>
<organism evidence="7 8">
    <name type="scientific">Xylaria grammica</name>
    <dbReference type="NCBI Taxonomy" id="363999"/>
    <lineage>
        <taxon>Eukaryota</taxon>
        <taxon>Fungi</taxon>
        <taxon>Dikarya</taxon>
        <taxon>Ascomycota</taxon>
        <taxon>Pezizomycotina</taxon>
        <taxon>Sordariomycetes</taxon>
        <taxon>Xylariomycetidae</taxon>
        <taxon>Xylariales</taxon>
        <taxon>Xylariaceae</taxon>
        <taxon>Xylaria</taxon>
    </lineage>
</organism>
<comment type="cofactor">
    <cofactor evidence="1 5">
        <name>heme</name>
        <dbReference type="ChEBI" id="CHEBI:30413"/>
    </cofactor>
</comment>
<dbReference type="InterPro" id="IPR036396">
    <property type="entry name" value="Cyt_P450_sf"/>
</dbReference>
<dbReference type="SUPFAM" id="SSF48264">
    <property type="entry name" value="Cytochrome P450"/>
    <property type="match status" value="1"/>
</dbReference>
<evidence type="ECO:0000256" key="1">
    <source>
        <dbReference type="ARBA" id="ARBA00001971"/>
    </source>
</evidence>
<sequence length="620" mass="68911">MSPFSGMSNVPFMILAHGGARSEALAQLHKKQPILRTGPNTLSFGSVLAIKDIYGHGTPCLKDESYILTAGSHYHLADVIDRADHSQKRRVLSAAYAIKNLQEWEFKVVDKVNRLFKKFDSCCTDPLPKGQIYPDPQDVNIDYRQWTNYFTLDAITDIGLSESLGLLDQGHDIVTARGRDGTTFEADIRQSLYPTARKQSLLIWSYGHYKLLDRLSNIIPFYRRMSESAVKWEAIVSECCSRRLERYKAGEKQDDFFQSLMETKNGDPNNLPWGEVVAEVNIMMNAGSVTTAIAVTNILYELLKHPQVLSRLREEIDAILDPDEVVAPYSKVKNLPYLRACLDESLRLQPPTPHGLPRKTPPEGLHIMGQYVPGNTTVSMSALVAHRDESVFPEAHKFIPERWLGEKGKSLQSSFITFSTGARGCIGRNITYLEQAILIASIVHRYEFALPKGFKLKRLETMNHILGEMPAPHLRDSLSISFGRPIYTQPDGNATPPYFQPVLDLPAIPVSGLAGTVVTNMSTLAAKSATLYMTATATFKPTEAMIKEAYAAFNKPIPQVKNVTRTSWAPNLEPLPPHMYGAQDGSDANALGLTGEGGRPLVVCLILPLWPDANQNGQVY</sequence>